<reference evidence="6 7" key="2">
    <citation type="journal article" date="2009" name="Genome Res.">
        <title>Ortho-proteogenomics: multiple proteomes investigation through orthology and a new MS-based protocol.</title>
        <authorList>
            <person name="Gallien S."/>
            <person name="Perrodou E."/>
            <person name="Carapito C."/>
            <person name="Deshayes C."/>
            <person name="Reyrat J.M."/>
            <person name="Van Dorsselaer A."/>
            <person name="Poch O."/>
            <person name="Schaeffer C."/>
            <person name="Lecompte O."/>
        </authorList>
    </citation>
    <scope>NUCLEOTIDE SEQUENCE [LARGE SCALE GENOMIC DNA]</scope>
    <source>
        <strain evidence="7">ATCC 700084 / mc(2)155</strain>
    </source>
</reference>
<name>I7GAY7_MYCS2</name>
<protein>
    <submittedName>
        <fullName evidence="6">Transcriptional regulator, TetR family</fullName>
    </submittedName>
</protein>
<dbReference type="AlphaFoldDB" id="I7GAY7"/>
<dbReference type="EMBL" id="CP001663">
    <property type="protein sequence ID" value="AFP40326.1"/>
    <property type="molecule type" value="Genomic_DNA"/>
</dbReference>
<dbReference type="RefSeq" id="WP_014877877.1">
    <property type="nucleotide sequence ID" value="NZ_CP009494.1"/>
</dbReference>
<keyword evidence="2 4" id="KW-0238">DNA-binding</keyword>
<evidence type="ECO:0000256" key="4">
    <source>
        <dbReference type="PROSITE-ProRule" id="PRU00335"/>
    </source>
</evidence>
<dbReference type="PANTHER" id="PTHR30055">
    <property type="entry name" value="HTH-TYPE TRANSCRIPTIONAL REGULATOR RUTR"/>
    <property type="match status" value="1"/>
</dbReference>
<dbReference type="SUPFAM" id="SSF46689">
    <property type="entry name" value="Homeodomain-like"/>
    <property type="match status" value="1"/>
</dbReference>
<gene>
    <name evidence="6" type="ordered locus">MSMEI_3868</name>
</gene>
<evidence type="ECO:0000256" key="2">
    <source>
        <dbReference type="ARBA" id="ARBA00023125"/>
    </source>
</evidence>
<reference evidence="6 7" key="1">
    <citation type="journal article" date="2007" name="Genome Biol.">
        <title>Interrupted coding sequences in Mycobacterium smegmatis: authentic mutations or sequencing errors?</title>
        <authorList>
            <person name="Deshayes C."/>
            <person name="Perrodou E."/>
            <person name="Gallien S."/>
            <person name="Euphrasie D."/>
            <person name="Schaeffer C."/>
            <person name="Van-Dorsselaer A."/>
            <person name="Poch O."/>
            <person name="Lecompte O."/>
            <person name="Reyrat J.M."/>
        </authorList>
    </citation>
    <scope>NUCLEOTIDE SEQUENCE [LARGE SCALE GENOMIC DNA]</scope>
    <source>
        <strain evidence="7">ATCC 700084 / mc(2)155</strain>
    </source>
</reference>
<dbReference type="Proteomes" id="UP000006158">
    <property type="component" value="Chromosome"/>
</dbReference>
<dbReference type="GeneID" id="93458697"/>
<evidence type="ECO:0000256" key="1">
    <source>
        <dbReference type="ARBA" id="ARBA00023015"/>
    </source>
</evidence>
<dbReference type="GO" id="GO:0003700">
    <property type="term" value="F:DNA-binding transcription factor activity"/>
    <property type="evidence" value="ECO:0007669"/>
    <property type="project" value="TreeGrafter"/>
</dbReference>
<dbReference type="Gene3D" id="1.10.357.10">
    <property type="entry name" value="Tetracycline Repressor, domain 2"/>
    <property type="match status" value="1"/>
</dbReference>
<dbReference type="InterPro" id="IPR050109">
    <property type="entry name" value="HTH-type_TetR-like_transc_reg"/>
</dbReference>
<organism evidence="6 7">
    <name type="scientific">Mycolicibacterium smegmatis (strain ATCC 700084 / mc(2)155)</name>
    <name type="common">Mycobacterium smegmatis</name>
    <dbReference type="NCBI Taxonomy" id="246196"/>
    <lineage>
        <taxon>Bacteria</taxon>
        <taxon>Bacillati</taxon>
        <taxon>Actinomycetota</taxon>
        <taxon>Actinomycetes</taxon>
        <taxon>Mycobacteriales</taxon>
        <taxon>Mycobacteriaceae</taxon>
        <taxon>Mycolicibacterium</taxon>
    </lineage>
</organism>
<dbReference type="GO" id="GO:0000976">
    <property type="term" value="F:transcription cis-regulatory region binding"/>
    <property type="evidence" value="ECO:0007669"/>
    <property type="project" value="TreeGrafter"/>
</dbReference>
<sequence>MEGQDASRHTRRDAARNRRRILEAARVLADKGKPLQLNVVAQHAQVGVGTVYRHFPTPEALVDALAADQFAFLIEEVDTAPRTLQGLRSFLKATLMVFVQDHTFASALINPVTDEVQTQRGRLLDGIRTLVKGTVAADRLALLALAPSDIMLLLCGVGFAVRHTPNRDDPALLDRYLKALLDGILPRHAGCGTPAAGH</sequence>
<dbReference type="Pfam" id="PF00440">
    <property type="entry name" value="TetR_N"/>
    <property type="match status" value="1"/>
</dbReference>
<evidence type="ECO:0000313" key="6">
    <source>
        <dbReference type="EMBL" id="AFP40326.1"/>
    </source>
</evidence>
<dbReference type="PATRIC" id="fig|246196.56.peg.3962"/>
<dbReference type="InterPro" id="IPR009057">
    <property type="entry name" value="Homeodomain-like_sf"/>
</dbReference>
<keyword evidence="3" id="KW-0804">Transcription</keyword>
<accession>I7GAY7</accession>
<dbReference type="KEGG" id="msg:MSMEI_3868"/>
<dbReference type="PANTHER" id="PTHR30055:SF234">
    <property type="entry name" value="HTH-TYPE TRANSCRIPTIONAL REGULATOR BETI"/>
    <property type="match status" value="1"/>
</dbReference>
<dbReference type="PROSITE" id="PS50977">
    <property type="entry name" value="HTH_TETR_2"/>
    <property type="match status" value="1"/>
</dbReference>
<dbReference type="InterPro" id="IPR001647">
    <property type="entry name" value="HTH_TetR"/>
</dbReference>
<feature type="domain" description="HTH tetR-type" evidence="5">
    <location>
        <begin position="15"/>
        <end position="73"/>
    </location>
</feature>
<evidence type="ECO:0000259" key="5">
    <source>
        <dbReference type="PROSITE" id="PS50977"/>
    </source>
</evidence>
<evidence type="ECO:0000313" key="7">
    <source>
        <dbReference type="Proteomes" id="UP000006158"/>
    </source>
</evidence>
<keyword evidence="1" id="KW-0805">Transcription regulation</keyword>
<feature type="DNA-binding region" description="H-T-H motif" evidence="4">
    <location>
        <begin position="36"/>
        <end position="55"/>
    </location>
</feature>
<proteinExistence type="predicted"/>
<evidence type="ECO:0000256" key="3">
    <source>
        <dbReference type="ARBA" id="ARBA00023163"/>
    </source>
</evidence>